<dbReference type="InterPro" id="IPR045759">
    <property type="entry name" value="Ap4A_phos1/2_N"/>
</dbReference>
<organism evidence="4 5">
    <name type="scientific">Ophiocordyceps australis</name>
    <dbReference type="NCBI Taxonomy" id="1399860"/>
    <lineage>
        <taxon>Eukaryota</taxon>
        <taxon>Fungi</taxon>
        <taxon>Dikarya</taxon>
        <taxon>Ascomycota</taxon>
        <taxon>Pezizomycotina</taxon>
        <taxon>Sordariomycetes</taxon>
        <taxon>Hypocreomycetidae</taxon>
        <taxon>Hypocreales</taxon>
        <taxon>Ophiocordycipitaceae</taxon>
        <taxon>Ophiocordyceps</taxon>
    </lineage>
</organism>
<dbReference type="Proteomes" id="UP000226192">
    <property type="component" value="Unassembled WGS sequence"/>
</dbReference>
<dbReference type="STRING" id="1399860.A0A2C5YAI9"/>
<comment type="caution">
    <text evidence="4">The sequence shown here is derived from an EMBL/GenBank/DDBJ whole genome shotgun (WGS) entry which is preliminary data.</text>
</comment>
<evidence type="ECO:0000259" key="3">
    <source>
        <dbReference type="Pfam" id="PF19327"/>
    </source>
</evidence>
<dbReference type="PANTHER" id="PTHR38420">
    <property type="entry name" value="AP-4-A PHOSPHORYLASE II"/>
    <property type="match status" value="1"/>
</dbReference>
<proteinExistence type="predicted"/>
<dbReference type="SUPFAM" id="SSF54197">
    <property type="entry name" value="HIT-like"/>
    <property type="match status" value="1"/>
</dbReference>
<feature type="domain" description="ATP adenylyltransferase C-terminal" evidence="2">
    <location>
        <begin position="216"/>
        <end position="362"/>
    </location>
</feature>
<keyword evidence="5" id="KW-1185">Reference proteome</keyword>
<dbReference type="Pfam" id="PF19327">
    <property type="entry name" value="Ap4A_phos_N"/>
    <property type="match status" value="2"/>
</dbReference>
<dbReference type="PANTHER" id="PTHR38420:SF3">
    <property type="entry name" value="5',5'''-P-1,P-4-TETRAPHOSPHATE PHOSPHORYLASE 2"/>
    <property type="match status" value="1"/>
</dbReference>
<dbReference type="InterPro" id="IPR019200">
    <property type="entry name" value="ATP_adenylylTrfase_C"/>
</dbReference>
<dbReference type="AlphaFoldDB" id="A0A2C5YAI9"/>
<accession>A0A2C5YAI9</accession>
<gene>
    <name evidence="4" type="ORF">CDD81_3988</name>
</gene>
<feature type="domain" description="Ap4A phosphorylase 1/2 N-terminal" evidence="3">
    <location>
        <begin position="6"/>
        <end position="131"/>
    </location>
</feature>
<dbReference type="GO" id="GO:0009117">
    <property type="term" value="P:nucleotide metabolic process"/>
    <property type="evidence" value="ECO:0007669"/>
    <property type="project" value="InterPro"/>
</dbReference>
<dbReference type="EMBL" id="NJET01000026">
    <property type="protein sequence ID" value="PHH64726.1"/>
    <property type="molecule type" value="Genomic_DNA"/>
</dbReference>
<dbReference type="Gene3D" id="3.30.428.70">
    <property type="match status" value="1"/>
</dbReference>
<protein>
    <submittedName>
        <fullName evidence="4">Uncharacterized protein</fullName>
    </submittedName>
</protein>
<dbReference type="GO" id="GO:0005524">
    <property type="term" value="F:ATP binding"/>
    <property type="evidence" value="ECO:0007669"/>
    <property type="project" value="InterPro"/>
</dbReference>
<dbReference type="GO" id="GO:0003877">
    <property type="term" value="F:ATP:ADP adenylyltransferase activity"/>
    <property type="evidence" value="ECO:0007669"/>
    <property type="project" value="InterPro"/>
</dbReference>
<dbReference type="OrthoDB" id="10267950at2759"/>
<evidence type="ECO:0000313" key="4">
    <source>
        <dbReference type="EMBL" id="PHH64726.1"/>
    </source>
</evidence>
<dbReference type="InterPro" id="IPR009163">
    <property type="entry name" value="Ap4A_phos1/2"/>
</dbReference>
<feature type="compositionally biased region" description="Basic and acidic residues" evidence="1">
    <location>
        <begin position="140"/>
        <end position="157"/>
    </location>
</feature>
<evidence type="ECO:0000259" key="2">
    <source>
        <dbReference type="Pfam" id="PF09830"/>
    </source>
</evidence>
<dbReference type="Pfam" id="PF09830">
    <property type="entry name" value="ATP_transf"/>
    <property type="match status" value="1"/>
</dbReference>
<reference evidence="4 5" key="1">
    <citation type="submission" date="2017-06" db="EMBL/GenBank/DDBJ databases">
        <title>Ant-infecting Ophiocordyceps genomes reveal a high diversity of potential behavioral manipulation genes and a possible major role for enterotoxins.</title>
        <authorList>
            <person name="De Bekker C."/>
            <person name="Evans H.C."/>
            <person name="Brachmann A."/>
            <person name="Hughes D.P."/>
        </authorList>
    </citation>
    <scope>NUCLEOTIDE SEQUENCE [LARGE SCALE GENOMIC DNA]</scope>
    <source>
        <strain evidence="4 5">Map64</strain>
    </source>
</reference>
<feature type="region of interest" description="Disordered" evidence="1">
    <location>
        <begin position="137"/>
        <end position="159"/>
    </location>
</feature>
<evidence type="ECO:0000313" key="5">
    <source>
        <dbReference type="Proteomes" id="UP000226192"/>
    </source>
</evidence>
<feature type="domain" description="Ap4A phosphorylase 1/2 N-terminal" evidence="3">
    <location>
        <begin position="167"/>
        <end position="192"/>
    </location>
</feature>
<dbReference type="InterPro" id="IPR036265">
    <property type="entry name" value="HIT-like_sf"/>
</dbReference>
<dbReference type="InterPro" id="IPR043171">
    <property type="entry name" value="Ap4A_phos1/2-like"/>
</dbReference>
<sequence length="366" mass="39864">MAYCITAPAHLPDLVRRTFSKARSSGDLSYYPTKVAVLNVGNVPFQLRFSPSLANKPKAPTGQHPPSDPFCYTTASASPLFVTDIGPTHYLVLNKFCIVPEHFILATTALRQQTHVLEPADIAAAWACIIAYEPANSQENTDKSDPPQQEMDIKADPNNKQGDNGLFVFFNSGPESGASQPHRHIQLLPITAMYDGLDYSHPRWNVLANSQSVHNTLPFTCFSEPISSPDDAYAAYLRLYRRACDAVTAHKGQSLGSSMNKIHSDASISLQKTNANHESLTSCPARISYNMAMTNRSILLCPRLSEGATLAMADSCTPHAVNVAFNGTLLAGALLAKSEIEWNILRNDPTLLGQTLSKIGVPKKQL</sequence>
<name>A0A2C5YAI9_9HYPO</name>
<evidence type="ECO:0000256" key="1">
    <source>
        <dbReference type="SAM" id="MobiDB-lite"/>
    </source>
</evidence>